<feature type="non-terminal residue" evidence="2">
    <location>
        <position position="1"/>
    </location>
</feature>
<dbReference type="InterPro" id="IPR025724">
    <property type="entry name" value="GAG-pre-integrase_dom"/>
</dbReference>
<dbReference type="SUPFAM" id="SSF53098">
    <property type="entry name" value="Ribonuclease H-like"/>
    <property type="match status" value="1"/>
</dbReference>
<dbReference type="Pfam" id="PF13976">
    <property type="entry name" value="gag_pre-integrs"/>
    <property type="match status" value="1"/>
</dbReference>
<dbReference type="InterPro" id="IPR036397">
    <property type="entry name" value="RNaseH_sf"/>
</dbReference>
<dbReference type="InterPro" id="IPR012337">
    <property type="entry name" value="RNaseH-like_sf"/>
</dbReference>
<evidence type="ECO:0000259" key="1">
    <source>
        <dbReference type="PROSITE" id="PS50994"/>
    </source>
</evidence>
<dbReference type="GO" id="GO:0003676">
    <property type="term" value="F:nucleic acid binding"/>
    <property type="evidence" value="ECO:0007669"/>
    <property type="project" value="InterPro"/>
</dbReference>
<dbReference type="AlphaFoldDB" id="A0A699QF07"/>
<dbReference type="PANTHER" id="PTHR42648">
    <property type="entry name" value="TRANSPOSASE, PUTATIVE-RELATED"/>
    <property type="match status" value="1"/>
</dbReference>
<sequence length="197" mass="22850">KFNLFSVSQICDKKNSVLFTDTECLVFSPDFKLPDESQVLRRVPRENNMYNVNLKNVVPFGDLTCLFAKAIIDESNLWHRRLGHINFKTMNKLLKDDYNRFTWVFFLATKDETSPILKTFITGLENKLSLKLKVIRSDNGTEFKNNDLNQSCGMKGIKREFSIPRTPQQNGIAKRKNRTLIEAARTMLEDLLLPIPF</sequence>
<gene>
    <name evidence="2" type="ORF">Tci_842436</name>
</gene>
<dbReference type="InterPro" id="IPR001584">
    <property type="entry name" value="Integrase_cat-core"/>
</dbReference>
<dbReference type="PANTHER" id="PTHR42648:SF32">
    <property type="entry name" value="RIBONUCLEASE H-LIKE DOMAIN, GAG-PRE-INTEGRASE DOMAIN PROTEIN-RELATED"/>
    <property type="match status" value="1"/>
</dbReference>
<dbReference type="Gene3D" id="3.30.420.10">
    <property type="entry name" value="Ribonuclease H-like superfamily/Ribonuclease H"/>
    <property type="match status" value="1"/>
</dbReference>
<accession>A0A699QF07</accession>
<evidence type="ECO:0000313" key="2">
    <source>
        <dbReference type="EMBL" id="GFC70466.1"/>
    </source>
</evidence>
<feature type="domain" description="Integrase catalytic" evidence="1">
    <location>
        <begin position="55"/>
        <end position="197"/>
    </location>
</feature>
<proteinExistence type="predicted"/>
<comment type="caution">
    <text evidence="2">The sequence shown here is derived from an EMBL/GenBank/DDBJ whole genome shotgun (WGS) entry which is preliminary data.</text>
</comment>
<dbReference type="PROSITE" id="PS50994">
    <property type="entry name" value="INTEGRASE"/>
    <property type="match status" value="1"/>
</dbReference>
<dbReference type="GO" id="GO:0015074">
    <property type="term" value="P:DNA integration"/>
    <property type="evidence" value="ECO:0007669"/>
    <property type="project" value="InterPro"/>
</dbReference>
<reference evidence="2" key="1">
    <citation type="journal article" date="2019" name="Sci. Rep.">
        <title>Draft genome of Tanacetum cinerariifolium, the natural source of mosquito coil.</title>
        <authorList>
            <person name="Yamashiro T."/>
            <person name="Shiraishi A."/>
            <person name="Satake H."/>
            <person name="Nakayama K."/>
        </authorList>
    </citation>
    <scope>NUCLEOTIDE SEQUENCE</scope>
</reference>
<dbReference type="InterPro" id="IPR039537">
    <property type="entry name" value="Retrotran_Ty1/copia-like"/>
</dbReference>
<dbReference type="EMBL" id="BKCJ011029008">
    <property type="protein sequence ID" value="GFC70466.1"/>
    <property type="molecule type" value="Genomic_DNA"/>
</dbReference>
<protein>
    <submittedName>
        <fullName evidence="2">Ribonuclease H-like domain-containing protein</fullName>
    </submittedName>
</protein>
<organism evidence="2">
    <name type="scientific">Tanacetum cinerariifolium</name>
    <name type="common">Dalmatian daisy</name>
    <name type="synonym">Chrysanthemum cinerariifolium</name>
    <dbReference type="NCBI Taxonomy" id="118510"/>
    <lineage>
        <taxon>Eukaryota</taxon>
        <taxon>Viridiplantae</taxon>
        <taxon>Streptophyta</taxon>
        <taxon>Embryophyta</taxon>
        <taxon>Tracheophyta</taxon>
        <taxon>Spermatophyta</taxon>
        <taxon>Magnoliopsida</taxon>
        <taxon>eudicotyledons</taxon>
        <taxon>Gunneridae</taxon>
        <taxon>Pentapetalae</taxon>
        <taxon>asterids</taxon>
        <taxon>campanulids</taxon>
        <taxon>Asterales</taxon>
        <taxon>Asteraceae</taxon>
        <taxon>Asteroideae</taxon>
        <taxon>Anthemideae</taxon>
        <taxon>Anthemidinae</taxon>
        <taxon>Tanacetum</taxon>
    </lineage>
</organism>
<name>A0A699QF07_TANCI</name>